<organism evidence="7 8">
    <name type="scientific">Sphingomonas quercus</name>
    <dbReference type="NCBI Taxonomy" id="2842451"/>
    <lineage>
        <taxon>Bacteria</taxon>
        <taxon>Pseudomonadati</taxon>
        <taxon>Pseudomonadota</taxon>
        <taxon>Alphaproteobacteria</taxon>
        <taxon>Sphingomonadales</taxon>
        <taxon>Sphingomonadaceae</taxon>
        <taxon>Sphingomonas</taxon>
    </lineage>
</organism>
<dbReference type="PANTHER" id="PTHR43174">
    <property type="entry name" value="UDP-N-ACETYLGLUCOSAMINE 2-EPIMERASE"/>
    <property type="match status" value="1"/>
</dbReference>
<sequence>MQSVPPFNPVSSEPGIAVIIGTRPEAIKMAPVIIAARDAGLPTSLVTTGQHGEMCDDALAAFGLSAAHRLAIPRRADGLEAREAAIEAAVGSWLAIARPGLVLVQGDTSSAYAAALAARSLGIPLGHVEAGLRSYDMDRPFPEERYRVAIDRIAALLFAPTPEAAANLGADRAVRGQVLITGNTVIDALLTMRARLPPAPPDPRRLVLVTCHRREAIGDGIDGICAAVARLAARDDVRILLPLHPNPAIRAPVQAALRDVPQVTLSDPLPYPEWVAAMSAAHLILSDSGGMQEEAPALGVPLLVLREVTERPEGLASGSLRLVGTNADRIVAAATRLLDDPRAYAAMAVPRFPFGRGRAARHIIKACLHYLRARSR</sequence>
<evidence type="ECO:0000256" key="3">
    <source>
        <dbReference type="ARBA" id="ARBA00038209"/>
    </source>
</evidence>
<dbReference type="EC" id="5.1.3.14" evidence="4"/>
<dbReference type="NCBIfam" id="TIGR00236">
    <property type="entry name" value="wecB"/>
    <property type="match status" value="1"/>
</dbReference>
<evidence type="ECO:0000313" key="7">
    <source>
        <dbReference type="EMBL" id="MBU3078868.1"/>
    </source>
</evidence>
<dbReference type="InterPro" id="IPR029767">
    <property type="entry name" value="WecB-like"/>
</dbReference>
<dbReference type="Pfam" id="PF02350">
    <property type="entry name" value="Epimerase_2"/>
    <property type="match status" value="1"/>
</dbReference>
<reference evidence="7 8" key="1">
    <citation type="submission" date="2021-06" db="EMBL/GenBank/DDBJ databases">
        <title>Sphingomonas sp. XMGL2, whole genome shotgun sequencing project.</title>
        <authorList>
            <person name="Zhao G."/>
            <person name="Shen L."/>
        </authorList>
    </citation>
    <scope>NUCLEOTIDE SEQUENCE [LARGE SCALE GENOMIC DNA]</scope>
    <source>
        <strain evidence="7 8">XMGL2</strain>
    </source>
</reference>
<evidence type="ECO:0000256" key="4">
    <source>
        <dbReference type="ARBA" id="ARBA00038858"/>
    </source>
</evidence>
<keyword evidence="8" id="KW-1185">Reference proteome</keyword>
<evidence type="ECO:0000259" key="6">
    <source>
        <dbReference type="Pfam" id="PF02350"/>
    </source>
</evidence>
<name>A0ABS6BKP3_9SPHN</name>
<feature type="domain" description="UDP-N-acetylglucosamine 2-epimerase" evidence="6">
    <location>
        <begin position="37"/>
        <end position="366"/>
    </location>
</feature>
<evidence type="ECO:0000256" key="5">
    <source>
        <dbReference type="RuleBase" id="RU003513"/>
    </source>
</evidence>
<comment type="caution">
    <text evidence="7">The sequence shown here is derived from an EMBL/GenBank/DDBJ whole genome shotgun (WGS) entry which is preliminary data.</text>
</comment>
<gene>
    <name evidence="7" type="primary">wecB</name>
    <name evidence="7" type="ORF">KOF26_13430</name>
</gene>
<dbReference type="InterPro" id="IPR003331">
    <property type="entry name" value="UDP_GlcNAc_Epimerase_2_dom"/>
</dbReference>
<evidence type="ECO:0000313" key="8">
    <source>
        <dbReference type="Proteomes" id="UP000776276"/>
    </source>
</evidence>
<comment type="catalytic activity">
    <reaction evidence="2">
        <text>UDP-N-acetyl-alpha-D-glucosamine = UDP-N-acetyl-alpha-D-mannosamine</text>
        <dbReference type="Rhea" id="RHEA:17213"/>
        <dbReference type="ChEBI" id="CHEBI:57705"/>
        <dbReference type="ChEBI" id="CHEBI:68623"/>
        <dbReference type="EC" id="5.1.3.14"/>
    </reaction>
</comment>
<keyword evidence="1 5" id="KW-0413">Isomerase</keyword>
<evidence type="ECO:0000256" key="2">
    <source>
        <dbReference type="ARBA" id="ARBA00036080"/>
    </source>
</evidence>
<dbReference type="EMBL" id="JAHKRT010000007">
    <property type="protein sequence ID" value="MBU3078868.1"/>
    <property type="molecule type" value="Genomic_DNA"/>
</dbReference>
<comment type="similarity">
    <text evidence="3 5">Belongs to the UDP-N-acetylglucosamine 2-epimerase family.</text>
</comment>
<protein>
    <recommendedName>
        <fullName evidence="4">UDP-N-acetylglucosamine 2-epimerase (non-hydrolyzing)</fullName>
        <ecNumber evidence="4">5.1.3.14</ecNumber>
    </recommendedName>
</protein>
<dbReference type="PANTHER" id="PTHR43174:SF2">
    <property type="entry name" value="UDP-N-ACETYLGLUCOSAMINE 2-EPIMERASE"/>
    <property type="match status" value="1"/>
</dbReference>
<dbReference type="Proteomes" id="UP000776276">
    <property type="component" value="Unassembled WGS sequence"/>
</dbReference>
<dbReference type="CDD" id="cd03786">
    <property type="entry name" value="GTB_UDP-GlcNAc_2-Epimerase"/>
    <property type="match status" value="1"/>
</dbReference>
<accession>A0ABS6BKP3</accession>
<dbReference type="GO" id="GO:0008761">
    <property type="term" value="F:UDP-N-acetylglucosamine 2-epimerase activity"/>
    <property type="evidence" value="ECO:0007669"/>
    <property type="project" value="UniProtKB-EC"/>
</dbReference>
<evidence type="ECO:0000256" key="1">
    <source>
        <dbReference type="ARBA" id="ARBA00023235"/>
    </source>
</evidence>
<proteinExistence type="inferred from homology"/>